<keyword evidence="1" id="KW-0472">Membrane</keyword>
<organism evidence="2 3">
    <name type="scientific">Aerococcus kribbianus</name>
    <dbReference type="NCBI Taxonomy" id="2999064"/>
    <lineage>
        <taxon>Bacteria</taxon>
        <taxon>Bacillati</taxon>
        <taxon>Bacillota</taxon>
        <taxon>Bacilli</taxon>
        <taxon>Lactobacillales</taxon>
        <taxon>Aerococcaceae</taxon>
        <taxon>Aerococcus</taxon>
    </lineage>
</organism>
<accession>A0A9X3FV36</accession>
<sequence>MKQVSVFWRWACLVLLAVVLLPIIWLFAYLTFFYEAGGAPQATSPVGQENIAAQTAVSTQSFNALLEAAIGGDQVPYQLQVTDAVYFSGQFNLYGQSVDYEMVGQPEVDDQGNIRLQVQRIDVAGIDLPIQVSLALFDLALSDDVPLETDADNEALLVRLDQVSDQVGLAIRAQSIDLEQDHIELDMAIPVELIIQQIEKNQE</sequence>
<evidence type="ECO:0000313" key="2">
    <source>
        <dbReference type="EMBL" id="MCZ0725077.1"/>
    </source>
</evidence>
<reference evidence="2" key="1">
    <citation type="submission" date="2022-12" db="EMBL/GenBank/DDBJ databases">
        <title>Description and comparative metabolic analysis of Aerococcus sp. nov., isolated from the feces of a pig.</title>
        <authorList>
            <person name="Chang Y.-H."/>
        </authorList>
    </citation>
    <scope>NUCLEOTIDE SEQUENCE</scope>
    <source>
        <strain evidence="2">YH-aer222</strain>
    </source>
</reference>
<dbReference type="Proteomes" id="UP001146670">
    <property type="component" value="Unassembled WGS sequence"/>
</dbReference>
<protein>
    <submittedName>
        <fullName evidence="2">DUF2140 family protein</fullName>
    </submittedName>
</protein>
<proteinExistence type="predicted"/>
<dbReference type="RefSeq" id="WP_268751404.1">
    <property type="nucleotide sequence ID" value="NZ_JAPRFQ010000001.1"/>
</dbReference>
<evidence type="ECO:0000313" key="3">
    <source>
        <dbReference type="Proteomes" id="UP001146670"/>
    </source>
</evidence>
<keyword evidence="1" id="KW-0812">Transmembrane</keyword>
<gene>
    <name evidence="2" type="ORF">OW157_00670</name>
</gene>
<dbReference type="AlphaFoldDB" id="A0A9X3FV36"/>
<dbReference type="EMBL" id="JAPRFR010000001">
    <property type="protein sequence ID" value="MCZ0725077.1"/>
    <property type="molecule type" value="Genomic_DNA"/>
</dbReference>
<dbReference type="InterPro" id="IPR018672">
    <property type="entry name" value="DUF2140"/>
</dbReference>
<keyword evidence="3" id="KW-1185">Reference proteome</keyword>
<keyword evidence="1" id="KW-1133">Transmembrane helix</keyword>
<feature type="transmembrane region" description="Helical" evidence="1">
    <location>
        <begin position="12"/>
        <end position="34"/>
    </location>
</feature>
<name>A0A9X3FV36_9LACT</name>
<dbReference type="Pfam" id="PF09911">
    <property type="entry name" value="DUF2140"/>
    <property type="match status" value="1"/>
</dbReference>
<comment type="caution">
    <text evidence="2">The sequence shown here is derived from an EMBL/GenBank/DDBJ whole genome shotgun (WGS) entry which is preliminary data.</text>
</comment>
<evidence type="ECO:0000256" key="1">
    <source>
        <dbReference type="SAM" id="Phobius"/>
    </source>
</evidence>